<reference evidence="11" key="1">
    <citation type="submission" date="2025-08" db="UniProtKB">
        <authorList>
            <consortium name="RefSeq"/>
        </authorList>
    </citation>
    <scope>IDENTIFICATION</scope>
    <source>
        <tissue evidence="11">Whole body</tissue>
    </source>
</reference>
<dbReference type="PRINTS" id="PR00027">
    <property type="entry name" value="PAIREDBOX"/>
</dbReference>
<dbReference type="RefSeq" id="XP_026668363.1">
    <property type="nucleotide sequence ID" value="XM_026812562.1"/>
</dbReference>
<dbReference type="Gene3D" id="1.10.10.10">
    <property type="entry name" value="Winged helix-like DNA-binding domain superfamily/Winged helix DNA-binding domain"/>
    <property type="match status" value="2"/>
</dbReference>
<feature type="compositionally biased region" description="Basic and acidic residues" evidence="8">
    <location>
        <begin position="288"/>
        <end position="300"/>
    </location>
</feature>
<dbReference type="InterPro" id="IPR043565">
    <property type="entry name" value="PAX_fam"/>
</dbReference>
<keyword evidence="7" id="KW-0539">Nucleus</keyword>
<dbReference type="InterPro" id="IPR043182">
    <property type="entry name" value="PAIRED_DNA-bd_dom"/>
</dbReference>
<dbReference type="CTD" id="43825"/>
<dbReference type="Pfam" id="PF00292">
    <property type="entry name" value="PAX"/>
    <property type="match status" value="1"/>
</dbReference>
<feature type="compositionally biased region" description="Low complexity" evidence="8">
    <location>
        <begin position="214"/>
        <end position="228"/>
    </location>
</feature>
<organism evidence="10 11">
    <name type="scientific">Ceratina calcarata</name>
    <dbReference type="NCBI Taxonomy" id="156304"/>
    <lineage>
        <taxon>Eukaryota</taxon>
        <taxon>Metazoa</taxon>
        <taxon>Ecdysozoa</taxon>
        <taxon>Arthropoda</taxon>
        <taxon>Hexapoda</taxon>
        <taxon>Insecta</taxon>
        <taxon>Pterygota</taxon>
        <taxon>Neoptera</taxon>
        <taxon>Endopterygota</taxon>
        <taxon>Hymenoptera</taxon>
        <taxon>Apocrita</taxon>
        <taxon>Aculeata</taxon>
        <taxon>Apoidea</taxon>
        <taxon>Anthophila</taxon>
        <taxon>Apidae</taxon>
        <taxon>Ceratina</taxon>
        <taxon>Zadontomerus</taxon>
    </lineage>
</organism>
<keyword evidence="5" id="KW-0238">DNA-binding</keyword>
<evidence type="ECO:0000256" key="4">
    <source>
        <dbReference type="ARBA" id="ARBA00023015"/>
    </source>
</evidence>
<feature type="region of interest" description="Disordered" evidence="8">
    <location>
        <begin position="332"/>
        <end position="358"/>
    </location>
</feature>
<gene>
    <name evidence="11" type="primary">LOC108623708</name>
</gene>
<name>A0AAJ7WAH4_9HYME</name>
<keyword evidence="2" id="KW-0217">Developmental protein</keyword>
<evidence type="ECO:0000256" key="3">
    <source>
        <dbReference type="ARBA" id="ARBA00022724"/>
    </source>
</evidence>
<evidence type="ECO:0000259" key="9">
    <source>
        <dbReference type="PROSITE" id="PS51057"/>
    </source>
</evidence>
<dbReference type="PROSITE" id="PS00034">
    <property type="entry name" value="PAIRED_1"/>
    <property type="match status" value="1"/>
</dbReference>
<dbReference type="PROSITE" id="PS51057">
    <property type="entry name" value="PAIRED_2"/>
    <property type="match status" value="1"/>
</dbReference>
<dbReference type="SMART" id="SM00351">
    <property type="entry name" value="PAX"/>
    <property type="match status" value="1"/>
</dbReference>
<evidence type="ECO:0000256" key="1">
    <source>
        <dbReference type="ARBA" id="ARBA00004123"/>
    </source>
</evidence>
<evidence type="ECO:0000256" key="5">
    <source>
        <dbReference type="ARBA" id="ARBA00023125"/>
    </source>
</evidence>
<feature type="region of interest" description="Disordered" evidence="8">
    <location>
        <begin position="49"/>
        <end position="83"/>
    </location>
</feature>
<protein>
    <submittedName>
        <fullName evidence="11">Paired box protein Pax-8-like isoform X6</fullName>
    </submittedName>
</protein>
<dbReference type="InterPro" id="IPR001523">
    <property type="entry name" value="Paired_dom"/>
</dbReference>
<feature type="compositionally biased region" description="Low complexity" evidence="8">
    <location>
        <begin position="563"/>
        <end position="580"/>
    </location>
</feature>
<comment type="subcellular location">
    <subcellularLocation>
        <location evidence="1">Nucleus</location>
    </subcellularLocation>
</comment>
<dbReference type="PANTHER" id="PTHR45636">
    <property type="entry name" value="PAIRED BOX PROTEIN PAX-6-RELATED-RELATED"/>
    <property type="match status" value="1"/>
</dbReference>
<feature type="region of interest" description="Disordered" evidence="8">
    <location>
        <begin position="204"/>
        <end position="236"/>
    </location>
</feature>
<dbReference type="AlphaFoldDB" id="A0AAJ7WAH4"/>
<dbReference type="Proteomes" id="UP000694925">
    <property type="component" value="Unplaced"/>
</dbReference>
<feature type="domain" description="Paired" evidence="9">
    <location>
        <begin position="78"/>
        <end position="204"/>
    </location>
</feature>
<dbReference type="CDD" id="cd00131">
    <property type="entry name" value="PAX"/>
    <property type="match status" value="1"/>
</dbReference>
<dbReference type="PANTHER" id="PTHR45636:SF41">
    <property type="entry name" value="PAIRED BOX PROTEIN PAX-6-RELATED"/>
    <property type="match status" value="1"/>
</dbReference>
<sequence>MISMELPSHTTQHGALHLGVGVGVNPGDPAGSALTAIHPHPQDPLALHHHNHGAATTGGMHEDSKKKHDSGHGMNQDGHGGVNQLGGVFVNGRPLPDVVRQRIVELAHSGVRPCDISRQLRVSHGCVSKILSRYYETGSFKAGVIGGSKPKVATPPVVEAIANYKRDNPTMFAWEIRDRLLAEGICSQDNVPSVSSINRIVRNKAAEKAKHAHQQQQAQQQQGQQQGQPGSGGSVSVIAHAPATAAGHPAATAPNAYSISGILGIPAHHQDPNGNSIKRKRTDDDDNRDLNDHPEEDLKRQRSNYNGDQLYSNLWSSKWSIKDEHKLLSELGGGGASGGNTNGSGTGGGTGGNTNGSGTGGGGGGGGYYEHGGFPGNAIATSAELYDSLGTISTMTQAQTPHLYTPPIGGTIESSTVAVSYVGVGAGGGEQSPPISLQNETNATPAAPNTPGGDPGLTVLQPPVSQPQVASAIPPYSTMLPSFGHYATGGGDYAYSAAYSQYSSAPYSGYGYGAATSGLLNSTYYYCNGDTLASSHTNSQQGGGCNNAGPENSTDVASRSPLAATRASSGASAASPTGSACTKPDHASTPTDLYLA</sequence>
<dbReference type="InterPro" id="IPR036388">
    <property type="entry name" value="WH-like_DNA-bd_sf"/>
</dbReference>
<feature type="region of interest" description="Disordered" evidence="8">
    <location>
        <begin position="536"/>
        <end position="596"/>
    </location>
</feature>
<evidence type="ECO:0000256" key="6">
    <source>
        <dbReference type="ARBA" id="ARBA00023163"/>
    </source>
</evidence>
<evidence type="ECO:0000256" key="8">
    <source>
        <dbReference type="SAM" id="MobiDB-lite"/>
    </source>
</evidence>
<keyword evidence="10" id="KW-1185">Reference proteome</keyword>
<dbReference type="FunFam" id="1.10.10.10:FF:000003">
    <property type="entry name" value="Paired box protein Pax-6"/>
    <property type="match status" value="1"/>
</dbReference>
<dbReference type="GO" id="GO:0000978">
    <property type="term" value="F:RNA polymerase II cis-regulatory region sequence-specific DNA binding"/>
    <property type="evidence" value="ECO:0007669"/>
    <property type="project" value="TreeGrafter"/>
</dbReference>
<dbReference type="GO" id="GO:0005634">
    <property type="term" value="C:nucleus"/>
    <property type="evidence" value="ECO:0007669"/>
    <property type="project" value="UniProtKB-SubCell"/>
</dbReference>
<evidence type="ECO:0000256" key="2">
    <source>
        <dbReference type="ARBA" id="ARBA00022473"/>
    </source>
</evidence>
<feature type="region of interest" description="Disordered" evidence="8">
    <location>
        <begin position="430"/>
        <end position="458"/>
    </location>
</feature>
<evidence type="ECO:0000256" key="7">
    <source>
        <dbReference type="ARBA" id="ARBA00023242"/>
    </source>
</evidence>
<dbReference type="GeneID" id="108623708"/>
<dbReference type="FunFam" id="1.10.10.10:FF:000013">
    <property type="entry name" value="Paired box 8 isoform 1"/>
    <property type="match status" value="1"/>
</dbReference>
<dbReference type="InterPro" id="IPR009057">
    <property type="entry name" value="Homeodomain-like_sf"/>
</dbReference>
<dbReference type="GO" id="GO:0009791">
    <property type="term" value="P:post-embryonic development"/>
    <property type="evidence" value="ECO:0007669"/>
    <property type="project" value="UniProtKB-ARBA"/>
</dbReference>
<keyword evidence="3" id="KW-0563">Paired box</keyword>
<evidence type="ECO:0000313" key="10">
    <source>
        <dbReference type="Proteomes" id="UP000694925"/>
    </source>
</evidence>
<dbReference type="SUPFAM" id="SSF46689">
    <property type="entry name" value="Homeodomain-like"/>
    <property type="match status" value="1"/>
</dbReference>
<dbReference type="GO" id="GO:0000981">
    <property type="term" value="F:DNA-binding transcription factor activity, RNA polymerase II-specific"/>
    <property type="evidence" value="ECO:0007669"/>
    <property type="project" value="TreeGrafter"/>
</dbReference>
<keyword evidence="6" id="KW-0804">Transcription</keyword>
<keyword evidence="4" id="KW-0805">Transcription regulation</keyword>
<proteinExistence type="predicted"/>
<feature type="region of interest" description="Disordered" evidence="8">
    <location>
        <begin position="264"/>
        <end position="304"/>
    </location>
</feature>
<feature type="compositionally biased region" description="Polar residues" evidence="8">
    <location>
        <begin position="433"/>
        <end position="444"/>
    </location>
</feature>
<evidence type="ECO:0000313" key="11">
    <source>
        <dbReference type="RefSeq" id="XP_026668363.1"/>
    </source>
</evidence>
<accession>A0AAJ7WAH4</accession>